<accession>A0A8T6ZHT5</accession>
<comment type="caution">
    <text evidence="1">The sequence shown here is derived from an EMBL/GenBank/DDBJ whole genome shotgun (WGS) entry which is preliminary data.</text>
</comment>
<evidence type="ECO:0000313" key="2">
    <source>
        <dbReference type="Proteomes" id="UP000030460"/>
    </source>
</evidence>
<dbReference type="AlphaFoldDB" id="A0A8T6ZHT5"/>
<reference evidence="1" key="1">
    <citation type="journal article" date="2015" name="Genome Announc.">
        <title>Draft Genome Sequence of the Polyhydroxyalkanoate-Producing Bacterium Burkholderia sacchari LMG 19450 Isolated from Brazilian Sugarcane Plantation Soil.</title>
        <authorList>
            <person name="Alexandrino P.M."/>
            <person name="Mendonca T.T."/>
            <person name="Guaman Bautista L.P."/>
            <person name="Cherix J."/>
            <person name="Lozano-Sakalauskas G.C."/>
            <person name="Fujita A."/>
            <person name="Ramos Filho E."/>
            <person name="Long P."/>
            <person name="Padilla G."/>
            <person name="Taciro M.K."/>
            <person name="Gomez J.G."/>
            <person name="Silva L.F."/>
        </authorList>
    </citation>
    <scope>NUCLEOTIDE SEQUENCE</scope>
    <source>
        <strain evidence="1">LMG 19450</strain>
    </source>
</reference>
<evidence type="ECO:0000313" key="1">
    <source>
        <dbReference type="EMBL" id="NLP63794.1"/>
    </source>
</evidence>
<proteinExistence type="predicted"/>
<gene>
    <name evidence="1" type="ORF">NH14_022055</name>
</gene>
<name>A0A8T6ZHT5_9BURK</name>
<protein>
    <submittedName>
        <fullName evidence="1">Uncharacterized protein</fullName>
    </submittedName>
</protein>
<organism evidence="1 2">
    <name type="scientific">Paraburkholderia sacchari</name>
    <dbReference type="NCBI Taxonomy" id="159450"/>
    <lineage>
        <taxon>Bacteria</taxon>
        <taxon>Pseudomonadati</taxon>
        <taxon>Pseudomonadota</taxon>
        <taxon>Betaproteobacteria</taxon>
        <taxon>Burkholderiales</taxon>
        <taxon>Burkholderiaceae</taxon>
        <taxon>Paraburkholderia</taxon>
    </lineage>
</organism>
<dbReference type="EMBL" id="JTDB02000006">
    <property type="protein sequence ID" value="NLP63794.1"/>
    <property type="molecule type" value="Genomic_DNA"/>
</dbReference>
<sequence length="100" mass="11164">MTSTIEQAAVRDTKRANKDLKRVITHQDVKTGAPGESPYTAKNLDSAIAHLEIVVAVDDNIAVFGRRYWRDRVERIASTPQIVPAQAQRLRLLLDQLGDV</sequence>
<dbReference type="RefSeq" id="WP_152617175.1">
    <property type="nucleotide sequence ID" value="NZ_CADFGF010000006.1"/>
</dbReference>
<keyword evidence="2" id="KW-1185">Reference proteome</keyword>
<reference evidence="1" key="2">
    <citation type="submission" date="2020-04" db="EMBL/GenBank/DDBJ databases">
        <authorList>
            <person name="Alexandrino P."/>
            <person name="Mendonca T."/>
            <person name="Guaman L."/>
            <person name="Cherix J."/>
            <person name="Lozano-Sakalauskas G."/>
            <person name="Fujita A."/>
            <person name="Filho E.R."/>
            <person name="Long P."/>
            <person name="Padilla G."/>
            <person name="Taciro M.K."/>
            <person name="Gomez J.G."/>
            <person name="Silva L.F."/>
            <person name="Torres M."/>
        </authorList>
    </citation>
    <scope>NUCLEOTIDE SEQUENCE</scope>
    <source>
        <strain evidence="1">LMG 19450</strain>
    </source>
</reference>
<dbReference type="OrthoDB" id="9097099at2"/>
<dbReference type="Proteomes" id="UP000030460">
    <property type="component" value="Unassembled WGS sequence"/>
</dbReference>